<comment type="caution">
    <text evidence="2">The sequence shown here is derived from an EMBL/GenBank/DDBJ whole genome shotgun (WGS) entry which is preliminary data.</text>
</comment>
<evidence type="ECO:0000313" key="3">
    <source>
        <dbReference type="Proteomes" id="UP001596523"/>
    </source>
</evidence>
<proteinExistence type="predicted"/>
<dbReference type="SUPFAM" id="SSF55781">
    <property type="entry name" value="GAF domain-like"/>
    <property type="match status" value="1"/>
</dbReference>
<dbReference type="RefSeq" id="WP_381828574.1">
    <property type="nucleotide sequence ID" value="NZ_JBHTCF010000003.1"/>
</dbReference>
<dbReference type="SMART" id="SM00065">
    <property type="entry name" value="GAF"/>
    <property type="match status" value="1"/>
</dbReference>
<feature type="domain" description="GAF" evidence="1">
    <location>
        <begin position="18"/>
        <end position="169"/>
    </location>
</feature>
<dbReference type="Gene3D" id="3.30.450.40">
    <property type="match status" value="1"/>
</dbReference>
<accession>A0ABW2JGA3</accession>
<organism evidence="2 3">
    <name type="scientific">Streptomyces monticola</name>
    <dbReference type="NCBI Taxonomy" id="2666263"/>
    <lineage>
        <taxon>Bacteria</taxon>
        <taxon>Bacillati</taxon>
        <taxon>Actinomycetota</taxon>
        <taxon>Actinomycetes</taxon>
        <taxon>Kitasatosporales</taxon>
        <taxon>Streptomycetaceae</taxon>
        <taxon>Streptomyces</taxon>
    </lineage>
</organism>
<name>A0ABW2JGA3_9ACTN</name>
<dbReference type="InterPro" id="IPR003018">
    <property type="entry name" value="GAF"/>
</dbReference>
<reference evidence="3" key="1">
    <citation type="journal article" date="2019" name="Int. J. Syst. Evol. Microbiol.">
        <title>The Global Catalogue of Microorganisms (GCM) 10K type strain sequencing project: providing services to taxonomists for standard genome sequencing and annotation.</title>
        <authorList>
            <consortium name="The Broad Institute Genomics Platform"/>
            <consortium name="The Broad Institute Genome Sequencing Center for Infectious Disease"/>
            <person name="Wu L."/>
            <person name="Ma J."/>
        </authorList>
    </citation>
    <scope>NUCLEOTIDE SEQUENCE [LARGE SCALE GENOMIC DNA]</scope>
    <source>
        <strain evidence="3">SYNS20</strain>
    </source>
</reference>
<dbReference type="Pfam" id="PF13185">
    <property type="entry name" value="GAF_2"/>
    <property type="match status" value="1"/>
</dbReference>
<evidence type="ECO:0000313" key="2">
    <source>
        <dbReference type="EMBL" id="MFC7304312.1"/>
    </source>
</evidence>
<keyword evidence="3" id="KW-1185">Reference proteome</keyword>
<dbReference type="InterPro" id="IPR029016">
    <property type="entry name" value="GAF-like_dom_sf"/>
</dbReference>
<dbReference type="EMBL" id="JBHTCF010000003">
    <property type="protein sequence ID" value="MFC7304312.1"/>
    <property type="molecule type" value="Genomic_DNA"/>
</dbReference>
<sequence length="241" mass="25916">MVDGFTAAQTVLEAAEGDPAELPQRLCRAMCEALSVDGASLSLFTQTSHRQLLCATDASALKLEELQFGLGEGPCVTAAETNSPVIVGDMSRDLSRWPLFGISAREQLPEVGAVYAFPLQFGTRRAVGSTDLLLLEPLEPDEETVQQGLAAARAAGMALLHVYQATQSHGELPPWEPADILDTHWGATHQAVGMLAEHLEITIEEALARMRARAFVLGRPLPEVAVDVRAHLSAWEDDDAP</sequence>
<protein>
    <submittedName>
        <fullName evidence="2">GAF domain-containing protein</fullName>
    </submittedName>
</protein>
<evidence type="ECO:0000259" key="1">
    <source>
        <dbReference type="SMART" id="SM00065"/>
    </source>
</evidence>
<dbReference type="Proteomes" id="UP001596523">
    <property type="component" value="Unassembled WGS sequence"/>
</dbReference>
<gene>
    <name evidence="2" type="ORF">ACFQVC_08835</name>
</gene>